<accession>A0A4S8IAK0</accession>
<sequence length="86" mass="9086">MPIAGHLYRFNLESLISTLLWPASLVIVVAFTAFRESPYGDATAASASATFYHGDGGDDPETSSLDGSTPSMEACGHLRTVVRPLA</sequence>
<feature type="transmembrane region" description="Helical" evidence="2">
    <location>
        <begin position="15"/>
        <end position="34"/>
    </location>
</feature>
<gene>
    <name evidence="3" type="ORF">C4D60_Mb02t08400</name>
</gene>
<organism evidence="3 4">
    <name type="scientific">Musa balbisiana</name>
    <name type="common">Banana</name>
    <dbReference type="NCBI Taxonomy" id="52838"/>
    <lineage>
        <taxon>Eukaryota</taxon>
        <taxon>Viridiplantae</taxon>
        <taxon>Streptophyta</taxon>
        <taxon>Embryophyta</taxon>
        <taxon>Tracheophyta</taxon>
        <taxon>Spermatophyta</taxon>
        <taxon>Magnoliopsida</taxon>
        <taxon>Liliopsida</taxon>
        <taxon>Zingiberales</taxon>
        <taxon>Musaceae</taxon>
        <taxon>Musa</taxon>
    </lineage>
</organism>
<keyword evidence="2" id="KW-1133">Transmembrane helix</keyword>
<protein>
    <submittedName>
        <fullName evidence="3">Uncharacterized protein</fullName>
    </submittedName>
</protein>
<keyword evidence="4" id="KW-1185">Reference proteome</keyword>
<feature type="region of interest" description="Disordered" evidence="1">
    <location>
        <begin position="50"/>
        <end position="72"/>
    </location>
</feature>
<evidence type="ECO:0000313" key="3">
    <source>
        <dbReference type="EMBL" id="THU44534.1"/>
    </source>
</evidence>
<comment type="caution">
    <text evidence="3">The sequence shown here is derived from an EMBL/GenBank/DDBJ whole genome shotgun (WGS) entry which is preliminary data.</text>
</comment>
<name>A0A4S8IAK0_MUSBA</name>
<dbReference type="Proteomes" id="UP000317650">
    <property type="component" value="Chromosome 2"/>
</dbReference>
<reference evidence="3 4" key="1">
    <citation type="journal article" date="2019" name="Nat. Plants">
        <title>Genome sequencing of Musa balbisiana reveals subgenome evolution and function divergence in polyploid bananas.</title>
        <authorList>
            <person name="Yao X."/>
        </authorList>
    </citation>
    <scope>NUCLEOTIDE SEQUENCE [LARGE SCALE GENOMIC DNA]</scope>
    <source>
        <strain evidence="4">cv. DH-PKW</strain>
        <tissue evidence="3">Leaves</tissue>
    </source>
</reference>
<dbReference type="EMBL" id="PYDT01000011">
    <property type="protein sequence ID" value="THU44534.1"/>
    <property type="molecule type" value="Genomic_DNA"/>
</dbReference>
<proteinExistence type="predicted"/>
<dbReference type="AlphaFoldDB" id="A0A4S8IAK0"/>
<evidence type="ECO:0000313" key="4">
    <source>
        <dbReference type="Proteomes" id="UP000317650"/>
    </source>
</evidence>
<feature type="compositionally biased region" description="Polar residues" evidence="1">
    <location>
        <begin position="62"/>
        <end position="71"/>
    </location>
</feature>
<keyword evidence="2" id="KW-0472">Membrane</keyword>
<evidence type="ECO:0000256" key="2">
    <source>
        <dbReference type="SAM" id="Phobius"/>
    </source>
</evidence>
<keyword evidence="2" id="KW-0812">Transmembrane</keyword>
<evidence type="ECO:0000256" key="1">
    <source>
        <dbReference type="SAM" id="MobiDB-lite"/>
    </source>
</evidence>